<dbReference type="AlphaFoldDB" id="A0A9W9N4D2"/>
<dbReference type="RefSeq" id="XP_058310714.1">
    <property type="nucleotide sequence ID" value="XM_058451252.1"/>
</dbReference>
<evidence type="ECO:0000313" key="1">
    <source>
        <dbReference type="EMBL" id="KAJ5212544.1"/>
    </source>
</evidence>
<keyword evidence="2" id="KW-1185">Reference proteome</keyword>
<name>A0A9W9N4D2_9EURO</name>
<dbReference type="Proteomes" id="UP001150904">
    <property type="component" value="Unassembled WGS sequence"/>
</dbReference>
<protein>
    <submittedName>
        <fullName evidence="1">Uncharacterized protein</fullName>
    </submittedName>
</protein>
<dbReference type="Pfam" id="PF13384">
    <property type="entry name" value="HTH_23"/>
    <property type="match status" value="1"/>
</dbReference>
<accession>A0A9W9N4D2</accession>
<gene>
    <name evidence="1" type="ORF">N7498_004190</name>
</gene>
<proteinExistence type="predicted"/>
<sequence length="82" mass="8841">MPKHDIAMRSMIVTMKACGISTAAISEITGVSARTVNALYNRAIERGFDPTQRPMTMTDAYVADATRSGRPTKQIPEAKAAV</sequence>
<dbReference type="EMBL" id="JAPQKR010000008">
    <property type="protein sequence ID" value="KAJ5212544.1"/>
    <property type="molecule type" value="Genomic_DNA"/>
</dbReference>
<reference evidence="1" key="2">
    <citation type="journal article" date="2023" name="IMA Fungus">
        <title>Comparative genomic study of the Penicillium genus elucidates a diverse pangenome and 15 lateral gene transfer events.</title>
        <authorList>
            <person name="Petersen C."/>
            <person name="Sorensen T."/>
            <person name="Nielsen M.R."/>
            <person name="Sondergaard T.E."/>
            <person name="Sorensen J.L."/>
            <person name="Fitzpatrick D.A."/>
            <person name="Frisvad J.C."/>
            <person name="Nielsen K.L."/>
        </authorList>
    </citation>
    <scope>NUCLEOTIDE SEQUENCE</scope>
    <source>
        <strain evidence="1">IBT 15544</strain>
    </source>
</reference>
<organism evidence="1 2">
    <name type="scientific">Penicillium cinerascens</name>
    <dbReference type="NCBI Taxonomy" id="70096"/>
    <lineage>
        <taxon>Eukaryota</taxon>
        <taxon>Fungi</taxon>
        <taxon>Dikarya</taxon>
        <taxon>Ascomycota</taxon>
        <taxon>Pezizomycotina</taxon>
        <taxon>Eurotiomycetes</taxon>
        <taxon>Eurotiomycetidae</taxon>
        <taxon>Eurotiales</taxon>
        <taxon>Aspergillaceae</taxon>
        <taxon>Penicillium</taxon>
    </lineage>
</organism>
<evidence type="ECO:0000313" key="2">
    <source>
        <dbReference type="Proteomes" id="UP001150904"/>
    </source>
</evidence>
<dbReference type="SUPFAM" id="SSF46689">
    <property type="entry name" value="Homeodomain-like"/>
    <property type="match status" value="1"/>
</dbReference>
<dbReference type="OrthoDB" id="5415741at2759"/>
<reference evidence="1" key="1">
    <citation type="submission" date="2022-12" db="EMBL/GenBank/DDBJ databases">
        <authorList>
            <person name="Petersen C."/>
        </authorList>
    </citation>
    <scope>NUCLEOTIDE SEQUENCE</scope>
    <source>
        <strain evidence="1">IBT 15544</strain>
    </source>
</reference>
<comment type="caution">
    <text evidence="1">The sequence shown here is derived from an EMBL/GenBank/DDBJ whole genome shotgun (WGS) entry which is preliminary data.</text>
</comment>
<dbReference type="GeneID" id="83178553"/>
<dbReference type="InterPro" id="IPR009057">
    <property type="entry name" value="Homeodomain-like_sf"/>
</dbReference>